<dbReference type="RefSeq" id="WP_036080757.1">
    <property type="nucleotide sequence ID" value="NZ_AVCW01000001.1"/>
</dbReference>
<accession>A0ABR4XT59</accession>
<organism evidence="1 2">
    <name type="scientific">Lysinibacillus boronitolerans JCM 21713 = 10a = NBRC 103108</name>
    <dbReference type="NCBI Taxonomy" id="1294264"/>
    <lineage>
        <taxon>Bacteria</taxon>
        <taxon>Bacillati</taxon>
        <taxon>Bacillota</taxon>
        <taxon>Bacilli</taxon>
        <taxon>Bacillales</taxon>
        <taxon>Bacillaceae</taxon>
        <taxon>Lysinibacillus</taxon>
    </lineage>
</organism>
<evidence type="ECO:0000313" key="2">
    <source>
        <dbReference type="Proteomes" id="UP000030487"/>
    </source>
</evidence>
<reference evidence="1 2" key="1">
    <citation type="submission" date="2014-02" db="EMBL/GenBank/DDBJ databases">
        <title>Draft genome sequence of Lysinibacillus boronitolerans NBRC 103108.</title>
        <authorList>
            <person name="Zhang F."/>
            <person name="Wang G."/>
            <person name="Zhang L."/>
        </authorList>
    </citation>
    <scope>NUCLEOTIDE SEQUENCE [LARGE SCALE GENOMIC DNA]</scope>
    <source>
        <strain evidence="1 2">NBRC 103108</strain>
    </source>
</reference>
<sequence length="148" mass="17227">MKEWKDRAEVSFVTNISRFDYLKQQIQEVAEKFSFNHQQLAKIFDLPMTELDGLLNNKASITTEQLDKIERKIAMLFAGFEGIDARERAALLLNDLIKDYMFSTASVAKMIHVEEKDLNDFRQALLMDKNVELKICVNSIMLHFVLHD</sequence>
<dbReference type="Proteomes" id="UP000030487">
    <property type="component" value="Unassembled WGS sequence"/>
</dbReference>
<keyword evidence="2" id="KW-1185">Reference proteome</keyword>
<name>A0ABR4XT59_9BACI</name>
<dbReference type="Pfam" id="PF20317">
    <property type="entry name" value="HTH_60"/>
    <property type="match status" value="1"/>
</dbReference>
<dbReference type="EMBL" id="JPVR01000081">
    <property type="protein sequence ID" value="KGR80718.1"/>
    <property type="molecule type" value="Genomic_DNA"/>
</dbReference>
<gene>
    <name evidence="1" type="ORF">CD31_21615</name>
</gene>
<evidence type="ECO:0000313" key="1">
    <source>
        <dbReference type="EMBL" id="KGR80718.1"/>
    </source>
</evidence>
<evidence type="ECO:0008006" key="3">
    <source>
        <dbReference type="Google" id="ProtNLM"/>
    </source>
</evidence>
<dbReference type="InterPro" id="IPR046930">
    <property type="entry name" value="HTH_60"/>
</dbReference>
<proteinExistence type="predicted"/>
<comment type="caution">
    <text evidence="1">The sequence shown here is derived from an EMBL/GenBank/DDBJ whole genome shotgun (WGS) entry which is preliminary data.</text>
</comment>
<protein>
    <recommendedName>
        <fullName evidence="3">XRE family transcriptional regulator</fullName>
    </recommendedName>
</protein>